<dbReference type="Proteomes" id="UP000245942">
    <property type="component" value="Unassembled WGS sequence"/>
</dbReference>
<feature type="region of interest" description="Disordered" evidence="1">
    <location>
        <begin position="217"/>
        <end position="293"/>
    </location>
</feature>
<evidence type="ECO:0000313" key="4">
    <source>
        <dbReference type="Proteomes" id="UP000245942"/>
    </source>
</evidence>
<evidence type="ECO:0000256" key="1">
    <source>
        <dbReference type="SAM" id="MobiDB-lite"/>
    </source>
</evidence>
<proteinExistence type="predicted"/>
<feature type="region of interest" description="Disordered" evidence="1">
    <location>
        <begin position="584"/>
        <end position="612"/>
    </location>
</feature>
<accession>A0A316UC77</accession>
<reference evidence="3 4" key="1">
    <citation type="journal article" date="2018" name="Mol. Biol. Evol.">
        <title>Broad Genomic Sampling Reveals a Smut Pathogenic Ancestry of the Fungal Clade Ustilaginomycotina.</title>
        <authorList>
            <person name="Kijpornyongpan T."/>
            <person name="Mondo S.J."/>
            <person name="Barry K."/>
            <person name="Sandor L."/>
            <person name="Lee J."/>
            <person name="Lipzen A."/>
            <person name="Pangilinan J."/>
            <person name="LaButti K."/>
            <person name="Hainaut M."/>
            <person name="Henrissat B."/>
            <person name="Grigoriev I.V."/>
            <person name="Spatafora J.W."/>
            <person name="Aime M.C."/>
        </authorList>
    </citation>
    <scope>NUCLEOTIDE SEQUENCE [LARGE SCALE GENOMIC DNA]</scope>
    <source>
        <strain evidence="3 4">MCA 4718</strain>
    </source>
</reference>
<protein>
    <submittedName>
        <fullName evidence="3">Uncharacterized protein</fullName>
    </submittedName>
</protein>
<dbReference type="AlphaFoldDB" id="A0A316UC77"/>
<organism evidence="3 4">
    <name type="scientific">Pseudomicrostroma glucosiphilum</name>
    <dbReference type="NCBI Taxonomy" id="1684307"/>
    <lineage>
        <taxon>Eukaryota</taxon>
        <taxon>Fungi</taxon>
        <taxon>Dikarya</taxon>
        <taxon>Basidiomycota</taxon>
        <taxon>Ustilaginomycotina</taxon>
        <taxon>Exobasidiomycetes</taxon>
        <taxon>Microstromatales</taxon>
        <taxon>Microstromatales incertae sedis</taxon>
        <taxon>Pseudomicrostroma</taxon>
    </lineage>
</organism>
<dbReference type="EMBL" id="KZ819324">
    <property type="protein sequence ID" value="PWN22061.1"/>
    <property type="molecule type" value="Genomic_DNA"/>
</dbReference>
<feature type="compositionally biased region" description="Low complexity" evidence="1">
    <location>
        <begin position="538"/>
        <end position="547"/>
    </location>
</feature>
<evidence type="ECO:0000313" key="3">
    <source>
        <dbReference type="EMBL" id="PWN22061.1"/>
    </source>
</evidence>
<feature type="region of interest" description="Disordered" evidence="1">
    <location>
        <begin position="450"/>
        <end position="568"/>
    </location>
</feature>
<name>A0A316UC77_9BASI</name>
<keyword evidence="4" id="KW-1185">Reference proteome</keyword>
<feature type="compositionally biased region" description="Basic residues" evidence="1">
    <location>
        <begin position="398"/>
        <end position="409"/>
    </location>
</feature>
<keyword evidence="2" id="KW-0732">Signal</keyword>
<dbReference type="GeneID" id="37012856"/>
<gene>
    <name evidence="3" type="ORF">BCV69DRAFT_276748</name>
</gene>
<feature type="compositionally biased region" description="Low complexity" evidence="1">
    <location>
        <begin position="262"/>
        <end position="293"/>
    </location>
</feature>
<evidence type="ECO:0000256" key="2">
    <source>
        <dbReference type="SAM" id="SignalP"/>
    </source>
</evidence>
<feature type="region of interest" description="Disordered" evidence="1">
    <location>
        <begin position="392"/>
        <end position="417"/>
    </location>
</feature>
<sequence length="656" mass="72457">MVQVRCLVLIFLSFATFGLAAAALQLSETSSDSRPFAVSLFNGIVGHEDQKAHNVLLLGRTNGEEYPPWVLALKKRPFDDFGETSDDLYLSEPKRQKTIPHPAPLRTILPSNKFPPLHPDEPKPLPGMWDGSILYKKPVASGPKVYRGEPYTKKKSKKATWPEPWSAAFGRRWRPGRKVFPLKHTKQYKGYQQKLHQVQNGGVKKLKSQRTKNLYLSKIRHTVSPKPRGPRPASGVTLEELSPRGGTFSSMKVPFKKRPRHGSSTGSTSSAHSTHGSLTSSAPSSPTSYATAFSTPLREQSQALMPYAPLRTIPPTANRPPVHPNTRPRADLLRWDKQWYDQLKEEENLHKFFEKKILASTSARFGADKGKSPSNWPVRSLNKIKSMFAGLQKGQSSKMHKKKALRLSKRSSSSVVEGQVVEVQEAALPTTSKHGEGTGTHLVRQELLPRLLSPDPPSPKDKPASSMFSPSPTPSPPRSTSAADAERLAAQLASLRHTSPPRPTSVPRLQRAAAMPQKWDASTEALLSSLGKEAPRPSSSQTASSSSRAGPKSTISGAEGERVMPTSMKDRVRQSWLARFRREKRKKKLEAETLPNRKKKGPRSGEKLFPPARPKLHKGYRNIFRSLLGGRINADFAVISLVLTIGTKGAVRLTGV</sequence>
<feature type="compositionally biased region" description="Low complexity" evidence="1">
    <location>
        <begin position="478"/>
        <end position="493"/>
    </location>
</feature>
<dbReference type="RefSeq" id="XP_025349221.1">
    <property type="nucleotide sequence ID" value="XM_025491122.1"/>
</dbReference>
<feature type="chain" id="PRO_5016298037" evidence="2">
    <location>
        <begin position="23"/>
        <end position="656"/>
    </location>
</feature>
<feature type="signal peptide" evidence="2">
    <location>
        <begin position="1"/>
        <end position="22"/>
    </location>
</feature>